<dbReference type="AlphaFoldDB" id="C0GJ34"/>
<reference evidence="8 9" key="1">
    <citation type="submission" date="2009-02" db="EMBL/GenBank/DDBJ databases">
        <title>Sequencing of the draft genome and assembly of Dethiobacter alkaliphilus AHT 1.</title>
        <authorList>
            <consortium name="US DOE Joint Genome Institute (JGI-PGF)"/>
            <person name="Lucas S."/>
            <person name="Copeland A."/>
            <person name="Lapidus A."/>
            <person name="Glavina del Rio T."/>
            <person name="Dalin E."/>
            <person name="Tice H."/>
            <person name="Bruce D."/>
            <person name="Goodwin L."/>
            <person name="Pitluck S."/>
            <person name="Larimer F."/>
            <person name="Land M.L."/>
            <person name="Hauser L."/>
            <person name="Muyzer G."/>
        </authorList>
    </citation>
    <scope>NUCLEOTIDE SEQUENCE [LARGE SCALE GENOMIC DNA]</scope>
    <source>
        <strain evidence="8 9">AHT 1</strain>
    </source>
</reference>
<evidence type="ECO:0000256" key="1">
    <source>
        <dbReference type="ARBA" id="ARBA00004651"/>
    </source>
</evidence>
<evidence type="ECO:0000256" key="3">
    <source>
        <dbReference type="ARBA" id="ARBA00022692"/>
    </source>
</evidence>
<dbReference type="STRING" id="555088.DealDRAFT_2493"/>
<keyword evidence="3 6" id="KW-0812">Transmembrane</keyword>
<dbReference type="EMBL" id="ACJM01000014">
    <property type="protein sequence ID" value="EEG76667.1"/>
    <property type="molecule type" value="Genomic_DNA"/>
</dbReference>
<keyword evidence="4 6" id="KW-1133">Transmembrane helix</keyword>
<gene>
    <name evidence="8" type="ORF">DealDRAFT_2493</name>
</gene>
<protein>
    <submittedName>
        <fullName evidence="8">Putative multicomponent Na+:H+ antiporter subunit B</fullName>
    </submittedName>
</protein>
<proteinExistence type="predicted"/>
<sequence>MPDWLVFILLTFLIVAALGVVFIRSLLYAVIIFGGFSLVMALLWQHFNAPDIAITEAAVGVGTTVLMVAVVTRVRGEEQ</sequence>
<evidence type="ECO:0000256" key="4">
    <source>
        <dbReference type="ARBA" id="ARBA00022989"/>
    </source>
</evidence>
<dbReference type="RefSeq" id="WP_008517939.1">
    <property type="nucleotide sequence ID" value="NZ_ACJM01000014.1"/>
</dbReference>
<keyword evidence="2" id="KW-1003">Cell membrane</keyword>
<dbReference type="Proteomes" id="UP000006443">
    <property type="component" value="Unassembled WGS sequence"/>
</dbReference>
<keyword evidence="9" id="KW-1185">Reference proteome</keyword>
<name>C0GJ34_DETAL</name>
<keyword evidence="5 6" id="KW-0472">Membrane</keyword>
<evidence type="ECO:0000313" key="9">
    <source>
        <dbReference type="Proteomes" id="UP000006443"/>
    </source>
</evidence>
<dbReference type="eggNOG" id="COG1563">
    <property type="taxonomic scope" value="Bacteria"/>
</dbReference>
<feature type="transmembrane region" description="Helical" evidence="6">
    <location>
        <begin position="28"/>
        <end position="47"/>
    </location>
</feature>
<evidence type="ECO:0000259" key="7">
    <source>
        <dbReference type="Pfam" id="PF13244"/>
    </source>
</evidence>
<comment type="subcellular location">
    <subcellularLocation>
        <location evidence="1">Cell membrane</location>
        <topology evidence="1">Multi-pass membrane protein</topology>
    </subcellularLocation>
</comment>
<accession>C0GJ34</accession>
<feature type="transmembrane region" description="Helical" evidence="6">
    <location>
        <begin position="53"/>
        <end position="74"/>
    </location>
</feature>
<evidence type="ECO:0000256" key="2">
    <source>
        <dbReference type="ARBA" id="ARBA00022475"/>
    </source>
</evidence>
<feature type="transmembrane region" description="Helical" evidence="6">
    <location>
        <begin position="6"/>
        <end position="23"/>
    </location>
</feature>
<organism evidence="8 9">
    <name type="scientific">Dethiobacter alkaliphilus AHT 1</name>
    <dbReference type="NCBI Taxonomy" id="555088"/>
    <lineage>
        <taxon>Bacteria</taxon>
        <taxon>Bacillati</taxon>
        <taxon>Bacillota</taxon>
        <taxon>Dethiobacteria</taxon>
        <taxon>Dethiobacterales</taxon>
        <taxon>Dethiobacteraceae</taxon>
        <taxon>Dethiobacter</taxon>
    </lineage>
</organism>
<dbReference type="OrthoDB" id="7875411at2"/>
<evidence type="ECO:0000256" key="6">
    <source>
        <dbReference type="SAM" id="Phobius"/>
    </source>
</evidence>
<feature type="domain" description="MrpA C-terminal/MbhD" evidence="7">
    <location>
        <begin position="12"/>
        <end position="74"/>
    </location>
</feature>
<dbReference type="GO" id="GO:0005886">
    <property type="term" value="C:plasma membrane"/>
    <property type="evidence" value="ECO:0007669"/>
    <property type="project" value="UniProtKB-SubCell"/>
</dbReference>
<evidence type="ECO:0000256" key="5">
    <source>
        <dbReference type="ARBA" id="ARBA00023136"/>
    </source>
</evidence>
<comment type="caution">
    <text evidence="8">The sequence shown here is derived from an EMBL/GenBank/DDBJ whole genome shotgun (WGS) entry which is preliminary data.</text>
</comment>
<dbReference type="InterPro" id="IPR025383">
    <property type="entry name" value="MrpA_C/MbhD"/>
</dbReference>
<dbReference type="Pfam" id="PF13244">
    <property type="entry name" value="MbhD"/>
    <property type="match status" value="1"/>
</dbReference>
<evidence type="ECO:0000313" key="8">
    <source>
        <dbReference type="EMBL" id="EEG76667.1"/>
    </source>
</evidence>